<keyword evidence="8" id="KW-0249">Electron transport</keyword>
<feature type="transmembrane region" description="Helical" evidence="13">
    <location>
        <begin position="49"/>
        <end position="67"/>
    </location>
</feature>
<sequence>MATIYDGQVQRYNSVARALHWILAILIIGNLAGGLLHDALEGVVEVMPIHKATGLLILALTVFRIVWRLTNRPPPLPGHVHGLERTAAQAAHAGLYALMLVMPLTGWIFSSAGKWPLSFYGLFDVPKLPFTKGDPIVGAAHEGHEILGWVFLALIVLHIAAALRHHFVLKDNVLRRMA</sequence>
<proteinExistence type="inferred from homology"/>
<keyword evidence="11 13" id="KW-0472">Membrane</keyword>
<dbReference type="GO" id="GO:0020037">
    <property type="term" value="F:heme binding"/>
    <property type="evidence" value="ECO:0007669"/>
    <property type="project" value="TreeGrafter"/>
</dbReference>
<keyword evidence="9 13" id="KW-1133">Transmembrane helix</keyword>
<dbReference type="InterPro" id="IPR011577">
    <property type="entry name" value="Cyt_b561_bac/Ni-Hgenase"/>
</dbReference>
<evidence type="ECO:0000259" key="14">
    <source>
        <dbReference type="Pfam" id="PF01292"/>
    </source>
</evidence>
<evidence type="ECO:0000256" key="11">
    <source>
        <dbReference type="ARBA" id="ARBA00023136"/>
    </source>
</evidence>
<dbReference type="InterPro" id="IPR016174">
    <property type="entry name" value="Di-haem_cyt_TM"/>
</dbReference>
<evidence type="ECO:0000256" key="2">
    <source>
        <dbReference type="ARBA" id="ARBA00004651"/>
    </source>
</evidence>
<dbReference type="GO" id="GO:0046872">
    <property type="term" value="F:metal ion binding"/>
    <property type="evidence" value="ECO:0007669"/>
    <property type="project" value="UniProtKB-KW"/>
</dbReference>
<dbReference type="AlphaFoldDB" id="A0A7W9AQC8"/>
<evidence type="ECO:0000256" key="12">
    <source>
        <dbReference type="ARBA" id="ARBA00037975"/>
    </source>
</evidence>
<protein>
    <submittedName>
        <fullName evidence="15">Cytochrome b561</fullName>
    </submittedName>
</protein>
<dbReference type="Gene3D" id="1.20.950.20">
    <property type="entry name" value="Transmembrane di-heme cytochromes, Chain C"/>
    <property type="match status" value="2"/>
</dbReference>
<keyword evidence="7" id="KW-0479">Metal-binding</keyword>
<comment type="caution">
    <text evidence="15">The sequence shown here is derived from an EMBL/GenBank/DDBJ whole genome shotgun (WGS) entry which is preliminary data.</text>
</comment>
<evidence type="ECO:0000256" key="6">
    <source>
        <dbReference type="ARBA" id="ARBA00022692"/>
    </source>
</evidence>
<evidence type="ECO:0000313" key="16">
    <source>
        <dbReference type="Proteomes" id="UP000557739"/>
    </source>
</evidence>
<keyword evidence="6 13" id="KW-0812">Transmembrane</keyword>
<reference evidence="15 16" key="1">
    <citation type="submission" date="2020-08" db="EMBL/GenBank/DDBJ databases">
        <title>Genomic Encyclopedia of Type Strains, Phase IV (KMG-IV): sequencing the most valuable type-strain genomes for metagenomic binning, comparative biology and taxonomic classification.</title>
        <authorList>
            <person name="Goeker M."/>
        </authorList>
    </citation>
    <scope>NUCLEOTIDE SEQUENCE [LARGE SCALE GENOMIC DNA]</scope>
    <source>
        <strain evidence="15 16">DSM 27244</strain>
    </source>
</reference>
<dbReference type="InterPro" id="IPR052168">
    <property type="entry name" value="Cytochrome_b561_oxidase"/>
</dbReference>
<dbReference type="PANTHER" id="PTHR30529">
    <property type="entry name" value="CYTOCHROME B561"/>
    <property type="match status" value="1"/>
</dbReference>
<keyword evidence="3" id="KW-0813">Transport</keyword>
<evidence type="ECO:0000256" key="1">
    <source>
        <dbReference type="ARBA" id="ARBA00001970"/>
    </source>
</evidence>
<evidence type="ECO:0000256" key="8">
    <source>
        <dbReference type="ARBA" id="ARBA00022982"/>
    </source>
</evidence>
<comment type="similarity">
    <text evidence="12">Belongs to the cytochrome b561 family.</text>
</comment>
<dbReference type="EMBL" id="JACIJJ010000003">
    <property type="protein sequence ID" value="MBB5698675.1"/>
    <property type="molecule type" value="Genomic_DNA"/>
</dbReference>
<evidence type="ECO:0000256" key="5">
    <source>
        <dbReference type="ARBA" id="ARBA00022617"/>
    </source>
</evidence>
<comment type="cofactor">
    <cofactor evidence="1">
        <name>heme b</name>
        <dbReference type="ChEBI" id="CHEBI:60344"/>
    </cofactor>
</comment>
<dbReference type="GO" id="GO:0022904">
    <property type="term" value="P:respiratory electron transport chain"/>
    <property type="evidence" value="ECO:0007669"/>
    <property type="project" value="InterPro"/>
</dbReference>
<feature type="domain" description="Cytochrome b561 bacterial/Ni-hydrogenase" evidence="14">
    <location>
        <begin position="11"/>
        <end position="177"/>
    </location>
</feature>
<evidence type="ECO:0000256" key="10">
    <source>
        <dbReference type="ARBA" id="ARBA00023004"/>
    </source>
</evidence>
<dbReference type="SUPFAM" id="SSF81342">
    <property type="entry name" value="Transmembrane di-heme cytochromes"/>
    <property type="match status" value="1"/>
</dbReference>
<comment type="subcellular location">
    <subcellularLocation>
        <location evidence="2">Cell membrane</location>
        <topology evidence="2">Multi-pass membrane protein</topology>
    </subcellularLocation>
</comment>
<evidence type="ECO:0000256" key="7">
    <source>
        <dbReference type="ARBA" id="ARBA00022723"/>
    </source>
</evidence>
<gene>
    <name evidence="15" type="ORF">FHR19_002030</name>
</gene>
<evidence type="ECO:0000313" key="15">
    <source>
        <dbReference type="EMBL" id="MBB5698675.1"/>
    </source>
</evidence>
<keyword evidence="10" id="KW-0408">Iron</keyword>
<organism evidence="15 16">
    <name type="scientific">Sphingomonas yantingensis</name>
    <dbReference type="NCBI Taxonomy" id="1241761"/>
    <lineage>
        <taxon>Bacteria</taxon>
        <taxon>Pseudomonadati</taxon>
        <taxon>Pseudomonadota</taxon>
        <taxon>Alphaproteobacteria</taxon>
        <taxon>Sphingomonadales</taxon>
        <taxon>Sphingomonadaceae</taxon>
        <taxon>Sphingomonas</taxon>
    </lineage>
</organism>
<feature type="transmembrane region" description="Helical" evidence="13">
    <location>
        <begin position="88"/>
        <end position="109"/>
    </location>
</feature>
<feature type="transmembrane region" description="Helical" evidence="13">
    <location>
        <begin position="18"/>
        <end position="37"/>
    </location>
</feature>
<dbReference type="Proteomes" id="UP000557739">
    <property type="component" value="Unassembled WGS sequence"/>
</dbReference>
<evidence type="ECO:0000256" key="3">
    <source>
        <dbReference type="ARBA" id="ARBA00022448"/>
    </source>
</evidence>
<evidence type="ECO:0000256" key="9">
    <source>
        <dbReference type="ARBA" id="ARBA00022989"/>
    </source>
</evidence>
<dbReference type="PANTHER" id="PTHR30529:SF1">
    <property type="entry name" value="CYTOCHROME B561 HOMOLOG 2"/>
    <property type="match status" value="1"/>
</dbReference>
<dbReference type="GO" id="GO:0005886">
    <property type="term" value="C:plasma membrane"/>
    <property type="evidence" value="ECO:0007669"/>
    <property type="project" value="UniProtKB-SubCell"/>
</dbReference>
<dbReference type="Pfam" id="PF01292">
    <property type="entry name" value="Ni_hydr_CYTB"/>
    <property type="match status" value="1"/>
</dbReference>
<accession>A0A7W9AQC8</accession>
<keyword evidence="5" id="KW-0349">Heme</keyword>
<keyword evidence="4" id="KW-1003">Cell membrane</keyword>
<dbReference type="GO" id="GO:0009055">
    <property type="term" value="F:electron transfer activity"/>
    <property type="evidence" value="ECO:0007669"/>
    <property type="project" value="InterPro"/>
</dbReference>
<feature type="transmembrane region" description="Helical" evidence="13">
    <location>
        <begin position="146"/>
        <end position="167"/>
    </location>
</feature>
<keyword evidence="16" id="KW-1185">Reference proteome</keyword>
<evidence type="ECO:0000256" key="13">
    <source>
        <dbReference type="SAM" id="Phobius"/>
    </source>
</evidence>
<evidence type="ECO:0000256" key="4">
    <source>
        <dbReference type="ARBA" id="ARBA00022475"/>
    </source>
</evidence>
<name>A0A7W9AQC8_9SPHN</name>